<reference evidence="2 3" key="1">
    <citation type="submission" date="2022-03" db="EMBL/GenBank/DDBJ databases">
        <title>Complete genome of Streptomyces rimosus ssp. rimosus R7 (=ATCC 10970).</title>
        <authorList>
            <person name="Beganovic S."/>
            <person name="Ruckert C."/>
            <person name="Busche T."/>
            <person name="Kalinowski J."/>
            <person name="Wittmann C."/>
        </authorList>
    </citation>
    <scope>NUCLEOTIDE SEQUENCE [LARGE SCALE GENOMIC DNA]</scope>
    <source>
        <strain evidence="2 3">R7</strain>
        <plasmid evidence="2 3">pSRIMR7</plasmid>
    </source>
</reference>
<geneLocation type="plasmid" evidence="2 3">
    <name>pSRIMR7</name>
</geneLocation>
<gene>
    <name evidence="2" type="ORF">SRIMR7_42530</name>
</gene>
<evidence type="ECO:0000313" key="3">
    <source>
        <dbReference type="Proteomes" id="UP000829494"/>
    </source>
</evidence>
<proteinExistence type="predicted"/>
<feature type="region of interest" description="Disordered" evidence="1">
    <location>
        <begin position="1"/>
        <end position="20"/>
    </location>
</feature>
<dbReference type="EMBL" id="CP094299">
    <property type="protein sequence ID" value="UNZ08850.1"/>
    <property type="molecule type" value="Genomic_DNA"/>
</dbReference>
<dbReference type="Proteomes" id="UP000829494">
    <property type="component" value="Plasmid pSRIMR7"/>
</dbReference>
<accession>A0ABY3ZHA5</accession>
<feature type="region of interest" description="Disordered" evidence="1">
    <location>
        <begin position="30"/>
        <end position="50"/>
    </location>
</feature>
<evidence type="ECO:0000256" key="1">
    <source>
        <dbReference type="SAM" id="MobiDB-lite"/>
    </source>
</evidence>
<organism evidence="2 3">
    <name type="scientific">Streptomyces rimosus subsp. rimosus</name>
    <dbReference type="NCBI Taxonomy" id="132474"/>
    <lineage>
        <taxon>Bacteria</taxon>
        <taxon>Bacillati</taxon>
        <taxon>Actinomycetota</taxon>
        <taxon>Actinomycetes</taxon>
        <taxon>Kitasatosporales</taxon>
        <taxon>Streptomycetaceae</taxon>
        <taxon>Streptomyces</taxon>
    </lineage>
</organism>
<sequence>MIRSAADADTSNNGANYRGARFVRQYAATNRTLSSRGRPQGPPLLTGAAQ</sequence>
<keyword evidence="3" id="KW-1185">Reference proteome</keyword>
<protein>
    <submittedName>
        <fullName evidence="2">Uncharacterized protein</fullName>
    </submittedName>
</protein>
<evidence type="ECO:0000313" key="2">
    <source>
        <dbReference type="EMBL" id="UNZ08850.1"/>
    </source>
</evidence>
<name>A0ABY3ZHA5_STRRM</name>
<keyword evidence="2" id="KW-0614">Plasmid</keyword>